<reference evidence="2 3" key="1">
    <citation type="journal article" date="2024" name="Nat. Commun.">
        <title>Phylogenomics reveals the evolutionary origins of lichenization in chlorophyte algae.</title>
        <authorList>
            <person name="Puginier C."/>
            <person name="Libourel C."/>
            <person name="Otte J."/>
            <person name="Skaloud P."/>
            <person name="Haon M."/>
            <person name="Grisel S."/>
            <person name="Petersen M."/>
            <person name="Berrin J.G."/>
            <person name="Delaux P.M."/>
            <person name="Dal Grande F."/>
            <person name="Keller J."/>
        </authorList>
    </citation>
    <scope>NUCLEOTIDE SEQUENCE [LARGE SCALE GENOMIC DNA]</scope>
    <source>
        <strain evidence="2 3">SAG 245.80</strain>
    </source>
</reference>
<comment type="similarity">
    <text evidence="1">Belongs to the short-chain dehydrogenases/reductases (SDR) family.</text>
</comment>
<dbReference type="SUPFAM" id="SSF51735">
    <property type="entry name" value="NAD(P)-binding Rossmann-fold domains"/>
    <property type="match status" value="1"/>
</dbReference>
<proteinExistence type="inferred from homology"/>
<dbReference type="InterPro" id="IPR002347">
    <property type="entry name" value="SDR_fam"/>
</dbReference>
<organism evidence="2 3">
    <name type="scientific">Elliptochloris bilobata</name>
    <dbReference type="NCBI Taxonomy" id="381761"/>
    <lineage>
        <taxon>Eukaryota</taxon>
        <taxon>Viridiplantae</taxon>
        <taxon>Chlorophyta</taxon>
        <taxon>core chlorophytes</taxon>
        <taxon>Trebouxiophyceae</taxon>
        <taxon>Trebouxiophyceae incertae sedis</taxon>
        <taxon>Elliptochloris clade</taxon>
        <taxon>Elliptochloris</taxon>
    </lineage>
</organism>
<dbReference type="Gene3D" id="3.40.50.720">
    <property type="entry name" value="NAD(P)-binding Rossmann-like Domain"/>
    <property type="match status" value="1"/>
</dbReference>
<dbReference type="FunFam" id="3.40.50.720:FF:000084">
    <property type="entry name" value="Short-chain dehydrogenase reductase"/>
    <property type="match status" value="1"/>
</dbReference>
<dbReference type="InterPro" id="IPR020904">
    <property type="entry name" value="Sc_DH/Rdtase_CS"/>
</dbReference>
<accession>A0AAW1REF0</accession>
<dbReference type="PRINTS" id="PR00081">
    <property type="entry name" value="GDHRDH"/>
</dbReference>
<dbReference type="Pfam" id="PF13561">
    <property type="entry name" value="adh_short_C2"/>
    <property type="match status" value="1"/>
</dbReference>
<gene>
    <name evidence="2" type="ORF">WJX81_007414</name>
</gene>
<keyword evidence="3" id="KW-1185">Reference proteome</keyword>
<dbReference type="Proteomes" id="UP001445335">
    <property type="component" value="Unassembled WGS sequence"/>
</dbReference>
<dbReference type="NCBIfam" id="NF005559">
    <property type="entry name" value="PRK07231.1"/>
    <property type="match status" value="1"/>
</dbReference>
<dbReference type="PANTHER" id="PTHR43943">
    <property type="entry name" value="DEHYDROGENASE/REDUCTASE (SDR FAMILY) MEMBER 4"/>
    <property type="match status" value="1"/>
</dbReference>
<dbReference type="PANTHER" id="PTHR43943:SF2">
    <property type="entry name" value="DEHYDROGENASE_REDUCTASE 4"/>
    <property type="match status" value="1"/>
</dbReference>
<dbReference type="InterPro" id="IPR036291">
    <property type="entry name" value="NAD(P)-bd_dom_sf"/>
</dbReference>
<protein>
    <submittedName>
        <fullName evidence="2">Uncharacterized protein</fullName>
    </submittedName>
</protein>
<dbReference type="AlphaFoldDB" id="A0AAW1REF0"/>
<evidence type="ECO:0000256" key="1">
    <source>
        <dbReference type="ARBA" id="ARBA00006484"/>
    </source>
</evidence>
<comment type="caution">
    <text evidence="2">The sequence shown here is derived from an EMBL/GenBank/DDBJ whole genome shotgun (WGS) entry which is preliminary data.</text>
</comment>
<name>A0AAW1REF0_9CHLO</name>
<dbReference type="PRINTS" id="PR00080">
    <property type="entry name" value="SDRFAMILY"/>
</dbReference>
<evidence type="ECO:0000313" key="3">
    <source>
        <dbReference type="Proteomes" id="UP001445335"/>
    </source>
</evidence>
<evidence type="ECO:0000313" key="2">
    <source>
        <dbReference type="EMBL" id="KAK9832000.1"/>
    </source>
</evidence>
<sequence>MRKPKCNRFEGKVVLITAATAGIGLGIAHRLGEEGARLVICSRRQANVDEALQDLHARGVEAVGCAAHVGTLPDLQRLAGLARDTYSHVDVLVSNAAVNPAAGLILDMADSAIDKILDINVKAAITLTREVRPLMREGGSIVFISSYTAYHAEAPIAMYAVSKTALVALAKALAEELGPAGIRVNCVAPGTVPTKFAAALVETPAMAEANKARTFLGRLGTPADMAAAVAYLASEDAAYVTGETLVVAGGMHSRM</sequence>
<dbReference type="PROSITE" id="PS00061">
    <property type="entry name" value="ADH_SHORT"/>
    <property type="match status" value="1"/>
</dbReference>
<dbReference type="EMBL" id="JALJOU010000043">
    <property type="protein sequence ID" value="KAK9832000.1"/>
    <property type="molecule type" value="Genomic_DNA"/>
</dbReference>